<sequence length="377" mass="41944">MSPSWYRGVRNNLKVQSRYSSPNHALAFETFSLKPVDSAGDAMDKDPLDKLDRSGRLALLTRWLIDGCGAIAGILLVISVAATSYAIYEISQEGSVQPSEVKATPLSPSPQCFKSVTGQNVRPSGSEAVTRGSEEIVSRPKLPPMQGLEEIRQHLRTGIPNCTLLTRSCSSKAFLKEHKLALESLPNLSPGALGTCALVGAGDTLLAVAKGDEIDAHDTVVRFNSPVSKFSEVVGKKTTMLWLKEKYSKQDLDEGQKAKYIVVAKSRYKKYRKQPRRVLAMRRNEQVADLGMKLYWTYEKATNWKRAKRRRPTTGFKRVITMIGSGLCSRIDLYGFSSGGGKYFARNSFPRGLHIYPAEHLAYRVLMEENQVCIYED</sequence>
<accession>A0AAE0C3B3</accession>
<dbReference type="GO" id="GO:0006491">
    <property type="term" value="P:N-glycan processing"/>
    <property type="evidence" value="ECO:0007669"/>
    <property type="project" value="TreeGrafter"/>
</dbReference>
<keyword evidence="3" id="KW-0328">Glycosyltransferase</keyword>
<evidence type="ECO:0000256" key="1">
    <source>
        <dbReference type="ARBA" id="ARBA00004323"/>
    </source>
</evidence>
<comment type="subcellular location">
    <subcellularLocation>
        <location evidence="1">Golgi apparatus membrane</location>
        <topology evidence="1">Single-pass type II membrane protein</topology>
    </subcellularLocation>
</comment>
<protein>
    <submittedName>
        <fullName evidence="13">Uncharacterized protein</fullName>
    </submittedName>
</protein>
<dbReference type="InterPro" id="IPR038578">
    <property type="entry name" value="GT29-like_sf"/>
</dbReference>
<dbReference type="InterPro" id="IPR001675">
    <property type="entry name" value="Glyco_trans_29"/>
</dbReference>
<evidence type="ECO:0000256" key="4">
    <source>
        <dbReference type="ARBA" id="ARBA00022679"/>
    </source>
</evidence>
<evidence type="ECO:0000256" key="10">
    <source>
        <dbReference type="ARBA" id="ARBA00023180"/>
    </source>
</evidence>
<dbReference type="Gene3D" id="3.90.1480.20">
    <property type="entry name" value="Glycosyl transferase family 29"/>
    <property type="match status" value="1"/>
</dbReference>
<evidence type="ECO:0000256" key="6">
    <source>
        <dbReference type="ARBA" id="ARBA00022968"/>
    </source>
</evidence>
<evidence type="ECO:0000256" key="7">
    <source>
        <dbReference type="ARBA" id="ARBA00022989"/>
    </source>
</evidence>
<dbReference type="GO" id="GO:0003828">
    <property type="term" value="F:alpha-N-acetylneuraminate alpha-2,8-sialyltransferase activity"/>
    <property type="evidence" value="ECO:0007669"/>
    <property type="project" value="TreeGrafter"/>
</dbReference>
<dbReference type="PANTHER" id="PTHR11987">
    <property type="entry name" value="ALPHA-2,8-SIALYLTRANSFERASE"/>
    <property type="match status" value="1"/>
</dbReference>
<dbReference type="AlphaFoldDB" id="A0AAE0C3B3"/>
<gene>
    <name evidence="13" type="ORF">CYMTET_42853</name>
</gene>
<dbReference type="InterPro" id="IPR050943">
    <property type="entry name" value="Glycosyltr_29_Sialyltrsf"/>
</dbReference>
<feature type="compositionally biased region" description="Polar residues" evidence="11">
    <location>
        <begin position="112"/>
        <end position="123"/>
    </location>
</feature>
<dbReference type="PANTHER" id="PTHR11987:SF53">
    <property type="entry name" value="ALPHA-2,8-SIALYLTRANSFERASE 8F-LIKE"/>
    <property type="match status" value="1"/>
</dbReference>
<feature type="region of interest" description="Disordered" evidence="11">
    <location>
        <begin position="112"/>
        <end position="139"/>
    </location>
</feature>
<keyword evidence="4" id="KW-0808">Transferase</keyword>
<evidence type="ECO:0000256" key="9">
    <source>
        <dbReference type="ARBA" id="ARBA00023136"/>
    </source>
</evidence>
<evidence type="ECO:0000256" key="12">
    <source>
        <dbReference type="SAM" id="Phobius"/>
    </source>
</evidence>
<keyword evidence="6" id="KW-0735">Signal-anchor</keyword>
<organism evidence="13 14">
    <name type="scientific">Cymbomonas tetramitiformis</name>
    <dbReference type="NCBI Taxonomy" id="36881"/>
    <lineage>
        <taxon>Eukaryota</taxon>
        <taxon>Viridiplantae</taxon>
        <taxon>Chlorophyta</taxon>
        <taxon>Pyramimonadophyceae</taxon>
        <taxon>Pyramimonadales</taxon>
        <taxon>Pyramimonadaceae</taxon>
        <taxon>Cymbomonas</taxon>
    </lineage>
</organism>
<evidence type="ECO:0000256" key="11">
    <source>
        <dbReference type="SAM" id="MobiDB-lite"/>
    </source>
</evidence>
<feature type="transmembrane region" description="Helical" evidence="12">
    <location>
        <begin position="63"/>
        <end position="88"/>
    </location>
</feature>
<comment type="similarity">
    <text evidence="2">Belongs to the glycosyltransferase 29 family.</text>
</comment>
<evidence type="ECO:0000313" key="14">
    <source>
        <dbReference type="Proteomes" id="UP001190700"/>
    </source>
</evidence>
<dbReference type="GO" id="GO:0000139">
    <property type="term" value="C:Golgi membrane"/>
    <property type="evidence" value="ECO:0007669"/>
    <property type="project" value="UniProtKB-SubCell"/>
</dbReference>
<dbReference type="Pfam" id="PF00777">
    <property type="entry name" value="Glyco_transf_29"/>
    <property type="match status" value="1"/>
</dbReference>
<keyword evidence="8" id="KW-0333">Golgi apparatus</keyword>
<dbReference type="EMBL" id="LGRX02028773">
    <property type="protein sequence ID" value="KAK3247652.1"/>
    <property type="molecule type" value="Genomic_DNA"/>
</dbReference>
<evidence type="ECO:0000256" key="2">
    <source>
        <dbReference type="ARBA" id="ARBA00006003"/>
    </source>
</evidence>
<evidence type="ECO:0000313" key="13">
    <source>
        <dbReference type="EMBL" id="KAK3247652.1"/>
    </source>
</evidence>
<evidence type="ECO:0000256" key="8">
    <source>
        <dbReference type="ARBA" id="ARBA00023034"/>
    </source>
</evidence>
<dbReference type="GO" id="GO:0009311">
    <property type="term" value="P:oligosaccharide metabolic process"/>
    <property type="evidence" value="ECO:0007669"/>
    <property type="project" value="TreeGrafter"/>
</dbReference>
<keyword evidence="7 12" id="KW-1133">Transmembrane helix</keyword>
<keyword evidence="5 12" id="KW-0812">Transmembrane</keyword>
<keyword evidence="14" id="KW-1185">Reference proteome</keyword>
<evidence type="ECO:0000256" key="3">
    <source>
        <dbReference type="ARBA" id="ARBA00022676"/>
    </source>
</evidence>
<name>A0AAE0C3B3_9CHLO</name>
<keyword evidence="10" id="KW-0325">Glycoprotein</keyword>
<proteinExistence type="inferred from homology"/>
<evidence type="ECO:0000256" key="5">
    <source>
        <dbReference type="ARBA" id="ARBA00022692"/>
    </source>
</evidence>
<dbReference type="Proteomes" id="UP001190700">
    <property type="component" value="Unassembled WGS sequence"/>
</dbReference>
<comment type="caution">
    <text evidence="13">The sequence shown here is derived from an EMBL/GenBank/DDBJ whole genome shotgun (WGS) entry which is preliminary data.</text>
</comment>
<keyword evidence="9 12" id="KW-0472">Membrane</keyword>
<reference evidence="13 14" key="1">
    <citation type="journal article" date="2015" name="Genome Biol. Evol.">
        <title>Comparative Genomics of a Bacterivorous Green Alga Reveals Evolutionary Causalities and Consequences of Phago-Mixotrophic Mode of Nutrition.</title>
        <authorList>
            <person name="Burns J.A."/>
            <person name="Paasch A."/>
            <person name="Narechania A."/>
            <person name="Kim E."/>
        </authorList>
    </citation>
    <scope>NUCLEOTIDE SEQUENCE [LARGE SCALE GENOMIC DNA]</scope>
    <source>
        <strain evidence="13 14">PLY_AMNH</strain>
    </source>
</reference>